<dbReference type="EMBL" id="JACRAF010000057">
    <property type="protein sequence ID" value="MBI4923522.1"/>
    <property type="molecule type" value="Genomic_DNA"/>
</dbReference>
<keyword evidence="1" id="KW-1133">Transmembrane helix</keyword>
<comment type="caution">
    <text evidence="2">The sequence shown here is derived from an EMBL/GenBank/DDBJ whole genome shotgun (WGS) entry which is preliminary data.</text>
</comment>
<keyword evidence="1" id="KW-0472">Membrane</keyword>
<evidence type="ECO:0000313" key="2">
    <source>
        <dbReference type="EMBL" id="MBI4923522.1"/>
    </source>
</evidence>
<dbReference type="Proteomes" id="UP000782610">
    <property type="component" value="Unassembled WGS sequence"/>
</dbReference>
<reference evidence="2" key="1">
    <citation type="submission" date="2020-07" db="EMBL/GenBank/DDBJ databases">
        <title>Huge and variable diversity of episymbiotic CPR bacteria and DPANN archaea in groundwater ecosystems.</title>
        <authorList>
            <person name="He C.Y."/>
            <person name="Keren R."/>
            <person name="Whittaker M."/>
            <person name="Farag I.F."/>
            <person name="Doudna J."/>
            <person name="Cate J.H.D."/>
            <person name="Banfield J.F."/>
        </authorList>
    </citation>
    <scope>NUCLEOTIDE SEQUENCE</scope>
    <source>
        <strain evidence="2">NC_groundwater_1586_Pr3_B-0.1um_66_15</strain>
    </source>
</reference>
<feature type="transmembrane region" description="Helical" evidence="1">
    <location>
        <begin position="229"/>
        <end position="251"/>
    </location>
</feature>
<name>A0A933L5H8_9HYPH</name>
<organism evidence="2 3">
    <name type="scientific">Devosia nanyangense</name>
    <dbReference type="NCBI Taxonomy" id="1228055"/>
    <lineage>
        <taxon>Bacteria</taxon>
        <taxon>Pseudomonadati</taxon>
        <taxon>Pseudomonadota</taxon>
        <taxon>Alphaproteobacteria</taxon>
        <taxon>Hyphomicrobiales</taxon>
        <taxon>Devosiaceae</taxon>
        <taxon>Devosia</taxon>
    </lineage>
</organism>
<dbReference type="AlphaFoldDB" id="A0A933L5H8"/>
<proteinExistence type="predicted"/>
<evidence type="ECO:0000256" key="1">
    <source>
        <dbReference type="SAM" id="Phobius"/>
    </source>
</evidence>
<accession>A0A933L5H8</accession>
<gene>
    <name evidence="2" type="ORF">HY834_17420</name>
</gene>
<keyword evidence="1" id="KW-0812">Transmembrane</keyword>
<sequence>MRSWHILVALGLILSSALGLLVMAGGARELLSPPLQAELAVQDFPLPPDMGVDPNRVAVFMAKELQQRLDDDIAIRLTLKADTVKKVKEIVLPRLMNVVVVQAMMHEIPELSALLDLGSFRRTVSGSVTSANAADDVALTVPGALLAAVDGQKVKVTATSTGMAALELGPMTAGQSHQVTLWMDASATGADLGQSILLGAANGQRGRVLLWGDHGWFGADVEALRWGRWLIGADLGAVLAFGLASLILPFLTRRRDRARPALARPAKPA</sequence>
<evidence type="ECO:0000313" key="3">
    <source>
        <dbReference type="Proteomes" id="UP000782610"/>
    </source>
</evidence>
<protein>
    <submittedName>
        <fullName evidence="2">Uncharacterized protein</fullName>
    </submittedName>
</protein>